<evidence type="ECO:0000259" key="2">
    <source>
        <dbReference type="Pfam" id="PF18962"/>
    </source>
</evidence>
<evidence type="ECO:0000313" key="3">
    <source>
        <dbReference type="EMBL" id="GLR17553.1"/>
    </source>
</evidence>
<feature type="chain" id="PRO_5041318463" description="Secretion system C-terminal sorting domain-containing protein" evidence="1">
    <location>
        <begin position="20"/>
        <end position="362"/>
    </location>
</feature>
<sequence>MKTILTFCLTILLASIISAQVITIDEIVIDPGDQVTVVFIGDDQSVSEGPSGENQTWDFSGVKGQDTIDWRGELVSENELGMKLFPNAELAIRIPTPGNDTIDFEFYEFDNFENDRIVTLGSYAILTNTNSGRKDTTIIDNTSNPREDFQFPIEYGDVFESDFNSIITNKYDTVEFISNRGGTIKMEADATGTITTPIGTFNNVVRVKRVENQSDTFSIEIMGNVFETISNNELVYYDWMQEDRKFSIYRIIKTITSLPGQADQESTTAFYTFGVASSGSNNLADFSKDMEIFPNPVQDQINIEIPNEMNVKQFRIIDVSGQVMQVYSRETKSISMVNFPLGVYFLNIETIHGTYSQKLIKL</sequence>
<protein>
    <recommendedName>
        <fullName evidence="2">Secretion system C-terminal sorting domain-containing protein</fullName>
    </recommendedName>
</protein>
<dbReference type="NCBIfam" id="TIGR04183">
    <property type="entry name" value="Por_Secre_tail"/>
    <property type="match status" value="1"/>
</dbReference>
<evidence type="ECO:0000313" key="4">
    <source>
        <dbReference type="Proteomes" id="UP001156666"/>
    </source>
</evidence>
<feature type="domain" description="Secretion system C-terminal sorting" evidence="2">
    <location>
        <begin position="292"/>
        <end position="360"/>
    </location>
</feature>
<dbReference type="RefSeq" id="WP_235291221.1">
    <property type="nucleotide sequence ID" value="NZ_BSOH01000014.1"/>
</dbReference>
<keyword evidence="1" id="KW-0732">Signal</keyword>
<dbReference type="AlphaFoldDB" id="A0AA37SST6"/>
<reference evidence="3" key="2">
    <citation type="submission" date="2023-01" db="EMBL/GenBank/DDBJ databases">
        <title>Draft genome sequence of Portibacter lacus strain NBRC 108769.</title>
        <authorList>
            <person name="Sun Q."/>
            <person name="Mori K."/>
        </authorList>
    </citation>
    <scope>NUCLEOTIDE SEQUENCE</scope>
    <source>
        <strain evidence="3">NBRC 108769</strain>
    </source>
</reference>
<feature type="signal peptide" evidence="1">
    <location>
        <begin position="1"/>
        <end position="19"/>
    </location>
</feature>
<name>A0AA37SST6_9BACT</name>
<dbReference type="InterPro" id="IPR026444">
    <property type="entry name" value="Secre_tail"/>
</dbReference>
<dbReference type="Proteomes" id="UP001156666">
    <property type="component" value="Unassembled WGS sequence"/>
</dbReference>
<dbReference type="Pfam" id="PF18962">
    <property type="entry name" value="Por_Secre_tail"/>
    <property type="match status" value="1"/>
</dbReference>
<proteinExistence type="predicted"/>
<gene>
    <name evidence="3" type="ORF">GCM10007940_21680</name>
</gene>
<reference evidence="3" key="1">
    <citation type="journal article" date="2014" name="Int. J. Syst. Evol. Microbiol.">
        <title>Complete genome sequence of Corynebacterium casei LMG S-19264T (=DSM 44701T), isolated from a smear-ripened cheese.</title>
        <authorList>
            <consortium name="US DOE Joint Genome Institute (JGI-PGF)"/>
            <person name="Walter F."/>
            <person name="Albersmeier A."/>
            <person name="Kalinowski J."/>
            <person name="Ruckert C."/>
        </authorList>
    </citation>
    <scope>NUCLEOTIDE SEQUENCE</scope>
    <source>
        <strain evidence="3">NBRC 108769</strain>
    </source>
</reference>
<dbReference type="EMBL" id="BSOH01000014">
    <property type="protein sequence ID" value="GLR17553.1"/>
    <property type="molecule type" value="Genomic_DNA"/>
</dbReference>
<accession>A0AA37SST6</accession>
<organism evidence="3 4">
    <name type="scientific">Portibacter lacus</name>
    <dbReference type="NCBI Taxonomy" id="1099794"/>
    <lineage>
        <taxon>Bacteria</taxon>
        <taxon>Pseudomonadati</taxon>
        <taxon>Bacteroidota</taxon>
        <taxon>Saprospiria</taxon>
        <taxon>Saprospirales</taxon>
        <taxon>Haliscomenobacteraceae</taxon>
        <taxon>Portibacter</taxon>
    </lineage>
</organism>
<keyword evidence="4" id="KW-1185">Reference proteome</keyword>
<comment type="caution">
    <text evidence="3">The sequence shown here is derived from an EMBL/GenBank/DDBJ whole genome shotgun (WGS) entry which is preliminary data.</text>
</comment>
<evidence type="ECO:0000256" key="1">
    <source>
        <dbReference type="SAM" id="SignalP"/>
    </source>
</evidence>